<accession>A0AAI9T022</accession>
<evidence type="ECO:0000256" key="2">
    <source>
        <dbReference type="SAM" id="Phobius"/>
    </source>
</evidence>
<evidence type="ECO:0000256" key="1">
    <source>
        <dbReference type="SAM" id="MobiDB-lite"/>
    </source>
</evidence>
<dbReference type="RefSeq" id="XP_049181690.1">
    <property type="nucleotide sequence ID" value="XM_049322258.1"/>
</dbReference>
<protein>
    <submittedName>
        <fullName evidence="3">Uncharacterized protein</fullName>
    </submittedName>
</protein>
<dbReference type="EMBL" id="JAHUZD010000026">
    <property type="protein sequence ID" value="KAI3405945.2"/>
    <property type="molecule type" value="Genomic_DNA"/>
</dbReference>
<feature type="compositionally biased region" description="Low complexity" evidence="1">
    <location>
        <begin position="42"/>
        <end position="56"/>
    </location>
</feature>
<name>A0AAI9T022_9ASCO</name>
<feature type="region of interest" description="Disordered" evidence="1">
    <location>
        <begin position="180"/>
        <end position="227"/>
    </location>
</feature>
<comment type="caution">
    <text evidence="3">The sequence shown here is derived from an EMBL/GenBank/DDBJ whole genome shotgun (WGS) entry which is preliminary data.</text>
</comment>
<keyword evidence="2" id="KW-0812">Transmembrane</keyword>
<organism evidence="3 4">
    <name type="scientific">Candida oxycetoniae</name>
    <dbReference type="NCBI Taxonomy" id="497107"/>
    <lineage>
        <taxon>Eukaryota</taxon>
        <taxon>Fungi</taxon>
        <taxon>Dikarya</taxon>
        <taxon>Ascomycota</taxon>
        <taxon>Saccharomycotina</taxon>
        <taxon>Pichiomycetes</taxon>
        <taxon>Debaryomycetaceae</taxon>
        <taxon>Candida/Lodderomyces clade</taxon>
        <taxon>Candida</taxon>
    </lineage>
</organism>
<dbReference type="Proteomes" id="UP001202479">
    <property type="component" value="Unassembled WGS sequence"/>
</dbReference>
<keyword evidence="2" id="KW-1133">Transmembrane helix</keyword>
<keyword evidence="2" id="KW-0472">Membrane</keyword>
<proteinExistence type="predicted"/>
<feature type="region of interest" description="Disordered" evidence="1">
    <location>
        <begin position="39"/>
        <end position="65"/>
    </location>
</feature>
<sequence>MDRVHGRTKSVESEDMPPFRPYGGDEIRVVSDLSRFHFQEGNSVRSRSRNTTPTNTDVSDTQSSGKLTLDTIIPLYSSKIDDRNRYKPLGTKCQEEEKEALMVMVTEEEEDAKRKKKDEPIVAEKKRYEHIVPEKKRDVSIVVEKKRDVSIVPEKKKDEPIVTEKLLSLPKTRRLIRKRVSVGVQVPQDHIPPRSPTPPPKDDLPKDGLPKDGLPKDGLPKSLDKQNEFSPYPISVTDLQQVDQLPPLPQPTEDLFSQENQIETEKESSSMSSRQKQLEHDLVKRVMNRPLVSIKTDRFGDKYRGKRITITVNFVLYIFEQCCSIVGIVLASVLLKHDSFVPDSIYRYFLADGCISLIVSLLFAFQIVNYEKRNGSFYCLAATIIKFVSFIMVVSYLFPLAYYQTQQIWSMRRAIGAFIIISTFLWLVNLTMFLTTLFISRLNLLEELNFDYDYKGLDDQFNRKPQGYTIENEPLREFFLNENGEMYALNEDWEKEQYKNNNKILVYTY</sequence>
<gene>
    <name evidence="3" type="ORF">KGF56_001164</name>
</gene>
<feature type="compositionally biased region" description="Basic and acidic residues" evidence="1">
    <location>
        <begin position="1"/>
        <end position="12"/>
    </location>
</feature>
<feature type="transmembrane region" description="Helical" evidence="2">
    <location>
        <begin position="377"/>
        <end position="402"/>
    </location>
</feature>
<evidence type="ECO:0000313" key="4">
    <source>
        <dbReference type="Proteomes" id="UP001202479"/>
    </source>
</evidence>
<evidence type="ECO:0000313" key="3">
    <source>
        <dbReference type="EMBL" id="KAI3405945.2"/>
    </source>
</evidence>
<keyword evidence="4" id="KW-1185">Reference proteome</keyword>
<reference evidence="3" key="1">
    <citation type="journal article" date="2022" name="DNA Res.">
        <title>Genome analysis of five recently described species of the CUG-Ser clade uncovers Candida theae as a new hybrid lineage with pathogenic potential in the Candida parapsilosis species complex.</title>
        <authorList>
            <person name="Mixao V."/>
            <person name="Del Olmo V."/>
            <person name="Hegedusova E."/>
            <person name="Saus E."/>
            <person name="Pryszcz L."/>
            <person name="Cillingova A."/>
            <person name="Nosek J."/>
            <person name="Gabaldon T."/>
        </authorList>
    </citation>
    <scope>NUCLEOTIDE SEQUENCE</scope>
    <source>
        <strain evidence="3">CBS 10844</strain>
    </source>
</reference>
<dbReference type="AlphaFoldDB" id="A0AAI9T022"/>
<feature type="transmembrane region" description="Helical" evidence="2">
    <location>
        <begin position="345"/>
        <end position="365"/>
    </location>
</feature>
<feature type="transmembrane region" description="Helical" evidence="2">
    <location>
        <begin position="414"/>
        <end position="439"/>
    </location>
</feature>
<dbReference type="GeneID" id="73378781"/>
<feature type="compositionally biased region" description="Basic and acidic residues" evidence="1">
    <location>
        <begin position="200"/>
        <end position="227"/>
    </location>
</feature>
<feature type="transmembrane region" description="Helical" evidence="2">
    <location>
        <begin position="314"/>
        <end position="333"/>
    </location>
</feature>
<feature type="region of interest" description="Disordered" evidence="1">
    <location>
        <begin position="1"/>
        <end position="25"/>
    </location>
</feature>